<dbReference type="Pfam" id="PF00583">
    <property type="entry name" value="Acetyltransf_1"/>
    <property type="match status" value="1"/>
</dbReference>
<dbReference type="InterPro" id="IPR000182">
    <property type="entry name" value="GNAT_dom"/>
</dbReference>
<dbReference type="RefSeq" id="WP_135398473.1">
    <property type="nucleotide sequence ID" value="NZ_SRMB01000006.1"/>
</dbReference>
<dbReference type="EMBL" id="SRMB01000006">
    <property type="protein sequence ID" value="TGE22639.1"/>
    <property type="molecule type" value="Genomic_DNA"/>
</dbReference>
<dbReference type="PROSITE" id="PS51186">
    <property type="entry name" value="GNAT"/>
    <property type="match status" value="1"/>
</dbReference>
<keyword evidence="6" id="KW-1185">Reference proteome</keyword>
<dbReference type="OrthoDB" id="9799096at2"/>
<evidence type="ECO:0000256" key="1">
    <source>
        <dbReference type="ARBA" id="ARBA00022679"/>
    </source>
</evidence>
<keyword evidence="1 5" id="KW-0808">Transferase</keyword>
<name>A0A4Z0PZA3_9BACT</name>
<dbReference type="CDD" id="cd04301">
    <property type="entry name" value="NAT_SF"/>
    <property type="match status" value="1"/>
</dbReference>
<dbReference type="InterPro" id="IPR016181">
    <property type="entry name" value="Acyl_CoA_acyltransferase"/>
</dbReference>
<evidence type="ECO:0000313" key="6">
    <source>
        <dbReference type="Proteomes" id="UP000298471"/>
    </source>
</evidence>
<evidence type="ECO:0000259" key="4">
    <source>
        <dbReference type="PROSITE" id="PS51186"/>
    </source>
</evidence>
<gene>
    <name evidence="5" type="ORF">E5K02_23185</name>
</gene>
<reference evidence="5 6" key="1">
    <citation type="submission" date="2019-04" db="EMBL/GenBank/DDBJ databases">
        <authorList>
            <person name="Feng G."/>
            <person name="Zhang J."/>
            <person name="Zhu H."/>
        </authorList>
    </citation>
    <scope>NUCLEOTIDE SEQUENCE [LARGE SCALE GENOMIC DNA]</scope>
    <source>
        <strain evidence="5 6">9PBR-1</strain>
    </source>
</reference>
<dbReference type="Proteomes" id="UP000298471">
    <property type="component" value="Unassembled WGS sequence"/>
</dbReference>
<evidence type="ECO:0000256" key="2">
    <source>
        <dbReference type="ARBA" id="ARBA00023315"/>
    </source>
</evidence>
<dbReference type="PANTHER" id="PTHR43072:SF23">
    <property type="entry name" value="UPF0039 PROTEIN C11D3.02C"/>
    <property type="match status" value="1"/>
</dbReference>
<dbReference type="GO" id="GO:0016747">
    <property type="term" value="F:acyltransferase activity, transferring groups other than amino-acyl groups"/>
    <property type="evidence" value="ECO:0007669"/>
    <property type="project" value="InterPro"/>
</dbReference>
<protein>
    <submittedName>
        <fullName evidence="5">N-acetyltransferase family protein</fullName>
    </submittedName>
</protein>
<evidence type="ECO:0000256" key="3">
    <source>
        <dbReference type="SAM" id="MobiDB-lite"/>
    </source>
</evidence>
<dbReference type="Gene3D" id="3.40.630.30">
    <property type="match status" value="1"/>
</dbReference>
<accession>A0A4Z0PZA3</accession>
<dbReference type="PANTHER" id="PTHR43072">
    <property type="entry name" value="N-ACETYLTRANSFERASE"/>
    <property type="match status" value="1"/>
</dbReference>
<evidence type="ECO:0000313" key="5">
    <source>
        <dbReference type="EMBL" id="TGE22639.1"/>
    </source>
</evidence>
<comment type="caution">
    <text evidence="5">The sequence shown here is derived from an EMBL/GenBank/DDBJ whole genome shotgun (WGS) entry which is preliminary data.</text>
</comment>
<keyword evidence="2" id="KW-0012">Acyltransferase</keyword>
<dbReference type="AlphaFoldDB" id="A0A4Z0PZA3"/>
<dbReference type="SUPFAM" id="SSF55729">
    <property type="entry name" value="Acyl-CoA N-acyltransferases (Nat)"/>
    <property type="match status" value="1"/>
</dbReference>
<sequence length="191" mass="20694">MLNILPMTAAHWPAVRRIYEEGVATGQATFQTEAPTWAEWDYGHLPHSRLVAVDGGYARSGRVLGWTALSPVSSRGVYGGVAEVSVYVAAEARGRGVGRQLLAALITESEAYGLWTLQASIFPENTTSISIHLGAGFREVGRRERIGQQHGLWRDTLLLERRSSVVGMPAPRPAPSLPDSIPEPTTTHVNA</sequence>
<organism evidence="5 6">
    <name type="scientific">Hymenobacter metallicola</name>
    <dbReference type="NCBI Taxonomy" id="2563114"/>
    <lineage>
        <taxon>Bacteria</taxon>
        <taxon>Pseudomonadati</taxon>
        <taxon>Bacteroidota</taxon>
        <taxon>Cytophagia</taxon>
        <taxon>Cytophagales</taxon>
        <taxon>Hymenobacteraceae</taxon>
        <taxon>Hymenobacter</taxon>
    </lineage>
</organism>
<feature type="domain" description="N-acetyltransferase" evidence="4">
    <location>
        <begin position="2"/>
        <end position="158"/>
    </location>
</feature>
<proteinExistence type="predicted"/>
<feature type="region of interest" description="Disordered" evidence="3">
    <location>
        <begin position="168"/>
        <end position="191"/>
    </location>
</feature>